<evidence type="ECO:0000313" key="1">
    <source>
        <dbReference type="EMBL" id="KAK3797326.1"/>
    </source>
</evidence>
<dbReference type="Proteomes" id="UP001283361">
    <property type="component" value="Unassembled WGS sequence"/>
</dbReference>
<comment type="caution">
    <text evidence="1">The sequence shown here is derived from an EMBL/GenBank/DDBJ whole genome shotgun (WGS) entry which is preliminary data.</text>
</comment>
<keyword evidence="2" id="KW-1185">Reference proteome</keyword>
<dbReference type="EMBL" id="JAWDGP010000776">
    <property type="protein sequence ID" value="KAK3797326.1"/>
    <property type="molecule type" value="Genomic_DNA"/>
</dbReference>
<reference evidence="1" key="1">
    <citation type="journal article" date="2023" name="G3 (Bethesda)">
        <title>A reference genome for the long-term kleptoplast-retaining sea slug Elysia crispata morphotype clarki.</title>
        <authorList>
            <person name="Eastman K.E."/>
            <person name="Pendleton A.L."/>
            <person name="Shaikh M.A."/>
            <person name="Suttiyut T."/>
            <person name="Ogas R."/>
            <person name="Tomko P."/>
            <person name="Gavelis G."/>
            <person name="Widhalm J.R."/>
            <person name="Wisecaver J.H."/>
        </authorList>
    </citation>
    <scope>NUCLEOTIDE SEQUENCE</scope>
    <source>
        <strain evidence="1">ECLA1</strain>
    </source>
</reference>
<gene>
    <name evidence="1" type="ORF">RRG08_000818</name>
</gene>
<dbReference type="AlphaFoldDB" id="A0AAE1E7R6"/>
<sequence>MIQTPLPSDTWSNVSAPALQMRTRSLADSNSAIVESDELRRYIFISTLSDG</sequence>
<organism evidence="1 2">
    <name type="scientific">Elysia crispata</name>
    <name type="common">lettuce slug</name>
    <dbReference type="NCBI Taxonomy" id="231223"/>
    <lineage>
        <taxon>Eukaryota</taxon>
        <taxon>Metazoa</taxon>
        <taxon>Spiralia</taxon>
        <taxon>Lophotrochozoa</taxon>
        <taxon>Mollusca</taxon>
        <taxon>Gastropoda</taxon>
        <taxon>Heterobranchia</taxon>
        <taxon>Euthyneura</taxon>
        <taxon>Panpulmonata</taxon>
        <taxon>Sacoglossa</taxon>
        <taxon>Placobranchoidea</taxon>
        <taxon>Plakobranchidae</taxon>
        <taxon>Elysia</taxon>
    </lineage>
</organism>
<protein>
    <submittedName>
        <fullName evidence="1">Uncharacterized protein</fullName>
    </submittedName>
</protein>
<accession>A0AAE1E7R6</accession>
<name>A0AAE1E7R6_9GAST</name>
<feature type="non-terminal residue" evidence="1">
    <location>
        <position position="51"/>
    </location>
</feature>
<proteinExistence type="predicted"/>
<evidence type="ECO:0000313" key="2">
    <source>
        <dbReference type="Proteomes" id="UP001283361"/>
    </source>
</evidence>